<gene>
    <name evidence="2" type="ORF">KK2020170_11730</name>
</gene>
<keyword evidence="1" id="KW-1133">Transmembrane helix</keyword>
<feature type="transmembrane region" description="Helical" evidence="1">
    <location>
        <begin position="179"/>
        <end position="199"/>
    </location>
</feature>
<organism evidence="2 3">
    <name type="scientific">Flavobacterium okayamense</name>
    <dbReference type="NCBI Taxonomy" id="2830782"/>
    <lineage>
        <taxon>Bacteria</taxon>
        <taxon>Pseudomonadati</taxon>
        <taxon>Bacteroidota</taxon>
        <taxon>Flavobacteriia</taxon>
        <taxon>Flavobacteriales</taxon>
        <taxon>Flavobacteriaceae</taxon>
        <taxon>Flavobacterium</taxon>
    </lineage>
</organism>
<feature type="transmembrane region" description="Helical" evidence="1">
    <location>
        <begin position="6"/>
        <end position="26"/>
    </location>
</feature>
<keyword evidence="1" id="KW-0472">Membrane</keyword>
<dbReference type="Proteomes" id="UP000825258">
    <property type="component" value="Chromosome"/>
</dbReference>
<keyword evidence="1" id="KW-0812">Transmembrane</keyword>
<evidence type="ECO:0000313" key="2">
    <source>
        <dbReference type="EMBL" id="BCY28305.1"/>
    </source>
</evidence>
<dbReference type="InterPro" id="IPR011990">
    <property type="entry name" value="TPR-like_helical_dom_sf"/>
</dbReference>
<evidence type="ECO:0000256" key="1">
    <source>
        <dbReference type="SAM" id="Phobius"/>
    </source>
</evidence>
<feature type="transmembrane region" description="Helical" evidence="1">
    <location>
        <begin position="422"/>
        <end position="442"/>
    </location>
</feature>
<accession>A0ABN6HV22</accession>
<dbReference type="PANTHER" id="PTHR16214">
    <property type="entry name" value="TRANSMEMBRANE PROTEIN 260"/>
    <property type="match status" value="1"/>
</dbReference>
<feature type="transmembrane region" description="Helical" evidence="1">
    <location>
        <begin position="109"/>
        <end position="132"/>
    </location>
</feature>
<dbReference type="InterPro" id="IPR052724">
    <property type="entry name" value="GT117_domain-containing"/>
</dbReference>
<name>A0ABN6HV22_9FLAO</name>
<reference evidence="2 3" key="1">
    <citation type="submission" date="2021-06" db="EMBL/GenBank/DDBJ databases">
        <title>Whole genome sequences of Flavobacterium sp. KK2020170 and assembly.</title>
        <authorList>
            <person name="Kitahara K."/>
            <person name="Miyoshi S."/>
            <person name="Uesaka K."/>
        </authorList>
    </citation>
    <scope>NUCLEOTIDE SEQUENCE [LARGE SCALE GENOMIC DNA]</scope>
    <source>
        <strain evidence="2 3">KK2020170</strain>
    </source>
</reference>
<dbReference type="PANTHER" id="PTHR16214:SF3">
    <property type="entry name" value="TRANSMEMBRANE PROTEIN 260"/>
    <property type="match status" value="1"/>
</dbReference>
<sequence>MQNDSLYSKWISISSGTISALTLAFSTSFWTASTETEVYTLSSFLLLLSFYIALLWSQSKDEKKSKRLILFFSFLLGISVGVHLINLSVIVPLSVLYAHKKKNENWKFIGIYLLASVILFFCIYLFGIQGFLKTSSVLDIFLVNRFSFPVNSGLLISILGLLSICFVLLLKVKNNKLKFIVLSTLLFFIGGSSYLLPILRNNVSTPFSYQIKSSNDLLNYIQAKQFGVDKIPLLYGTSFNAPLDKITPFVDGRKITSYNDITKKYEVVDDGYYSIPNYADEFKMLFPRMYSQNSVSSIGYRNWATINGEKFNYSIKGKIQEILKPTFSENLAFFYNYQINWLYFRYLGWNFIGRQNTIKGTGDIFNGNWKSGINTFDKFRIGEEIITPEAYKKDKSNDGYYFLPFILGLIGLFAIRKSRTFLLVTLLFFLTFGIGIIIYVNPLPESILIRERDYIFLGSFIIFSLWVGLSLIQIIKWLTFFKNKKIKLAFATIIVSLFAPIQLLAKNFDNHQRSKDTFAYDLGKAYLQSCPQNAILITNGDNFSFSLWYLQEVENFRTDVRIINFDQLNLEFFIDKLNSKNFNALPVNHSLTKNIYIEGKSKLIPFQKETNQSINVNDLIGFLNNEKSTINWNGKQQHYIPNDIFNIQIDSSKIAYSNLINTEKLNAKFITNIEWRFTKEFYQINELILLDIIQNNLTQRPICFSVNGKTDHYIGLQNHTIQNGFVEILYPIIRKEKGLNPKIVDTENMFPLLNNEITFNGIFNQNEIIESETIEYSQSIIRRNYYFLAQALAEEGKINEAKTILDNCINLLPNEKVLYKQYAFALGRLYFRIGEKEKGMQICNLAINNIWNELNWITSFNPKNPIINVKQGEKLMNMYSQMLQQYPGDANSLEINPLEFTNFMTYFNHWKIKNWPY</sequence>
<dbReference type="EMBL" id="AP024749">
    <property type="protein sequence ID" value="BCY28305.1"/>
    <property type="molecule type" value="Genomic_DNA"/>
</dbReference>
<feature type="transmembrane region" description="Helical" evidence="1">
    <location>
        <begin position="68"/>
        <end position="97"/>
    </location>
</feature>
<dbReference type="Gene3D" id="1.25.40.10">
    <property type="entry name" value="Tetratricopeptide repeat domain"/>
    <property type="match status" value="1"/>
</dbReference>
<feature type="transmembrane region" description="Helical" evidence="1">
    <location>
        <begin position="486"/>
        <end position="505"/>
    </location>
</feature>
<evidence type="ECO:0000313" key="3">
    <source>
        <dbReference type="Proteomes" id="UP000825258"/>
    </source>
</evidence>
<feature type="transmembrane region" description="Helical" evidence="1">
    <location>
        <begin position="399"/>
        <end position="415"/>
    </location>
</feature>
<feature type="transmembrane region" description="Helical" evidence="1">
    <location>
        <begin position="454"/>
        <end position="474"/>
    </location>
</feature>
<proteinExistence type="predicted"/>
<dbReference type="InterPro" id="IPR021280">
    <property type="entry name" value="TMEM260-like"/>
</dbReference>
<feature type="transmembrane region" description="Helical" evidence="1">
    <location>
        <begin position="152"/>
        <end position="172"/>
    </location>
</feature>
<dbReference type="Pfam" id="PF11028">
    <property type="entry name" value="TMEM260-like"/>
    <property type="match status" value="1"/>
</dbReference>
<feature type="transmembrane region" description="Helical" evidence="1">
    <location>
        <begin position="38"/>
        <end position="56"/>
    </location>
</feature>
<protein>
    <submittedName>
        <fullName evidence="2">Membrane protein</fullName>
    </submittedName>
</protein>
<keyword evidence="3" id="KW-1185">Reference proteome</keyword>
<dbReference type="SUPFAM" id="SSF48452">
    <property type="entry name" value="TPR-like"/>
    <property type="match status" value="1"/>
</dbReference>